<dbReference type="Proteomes" id="UP001576774">
    <property type="component" value="Unassembled WGS sequence"/>
</dbReference>
<dbReference type="RefSeq" id="WP_413268528.1">
    <property type="nucleotide sequence ID" value="NZ_JBHFNQ010000005.1"/>
</dbReference>
<evidence type="ECO:0000313" key="2">
    <source>
        <dbReference type="EMBL" id="MFB2875363.1"/>
    </source>
</evidence>
<name>A0ABV4WXW5_9CYAN</name>
<proteinExistence type="predicted"/>
<protein>
    <submittedName>
        <fullName evidence="2">Microviridin/marinostatin family tricyclic proteinase inhibitor</fullName>
    </submittedName>
</protein>
<organism evidence="2 3">
    <name type="scientific">Floridaenema aerugineum BLCC-F46</name>
    <dbReference type="NCBI Taxonomy" id="3153654"/>
    <lineage>
        <taxon>Bacteria</taxon>
        <taxon>Bacillati</taxon>
        <taxon>Cyanobacteriota</taxon>
        <taxon>Cyanophyceae</taxon>
        <taxon>Oscillatoriophycideae</taxon>
        <taxon>Aerosakkonematales</taxon>
        <taxon>Aerosakkonemataceae</taxon>
        <taxon>Floridanema</taxon>
        <taxon>Floridanema aerugineum</taxon>
    </lineage>
</organism>
<sequence>MSNEIVTNSKAVPFFARFLDDSISSSSVDETETPQEPTPTPPTPPVPPFIFTFKFPSDWEDF</sequence>
<accession>A0ABV4WXW5</accession>
<dbReference type="NCBIfam" id="NF033738">
    <property type="entry name" value="microvirid_RiPP"/>
    <property type="match status" value="1"/>
</dbReference>
<evidence type="ECO:0000313" key="3">
    <source>
        <dbReference type="Proteomes" id="UP001576774"/>
    </source>
</evidence>
<evidence type="ECO:0000256" key="1">
    <source>
        <dbReference type="SAM" id="MobiDB-lite"/>
    </source>
</evidence>
<dbReference type="InterPro" id="IPR022217">
    <property type="entry name" value="Prot_inh_I10_marinostatin"/>
</dbReference>
<dbReference type="EMBL" id="JBHFNQ010000005">
    <property type="protein sequence ID" value="MFB2875363.1"/>
    <property type="molecule type" value="Genomic_DNA"/>
</dbReference>
<comment type="caution">
    <text evidence="2">The sequence shown here is derived from an EMBL/GenBank/DDBJ whole genome shotgun (WGS) entry which is preliminary data.</text>
</comment>
<feature type="region of interest" description="Disordered" evidence="1">
    <location>
        <begin position="25"/>
        <end position="47"/>
    </location>
</feature>
<keyword evidence="3" id="KW-1185">Reference proteome</keyword>
<feature type="compositionally biased region" description="Pro residues" evidence="1">
    <location>
        <begin position="36"/>
        <end position="47"/>
    </location>
</feature>
<dbReference type="Pfam" id="PF12559">
    <property type="entry name" value="Inhibitor_I10"/>
    <property type="match status" value="1"/>
</dbReference>
<gene>
    <name evidence="2" type="ORF">ACE1CC_00570</name>
</gene>
<reference evidence="2 3" key="1">
    <citation type="submission" date="2024-09" db="EMBL/GenBank/DDBJ databases">
        <title>Floridaenema gen nov. (Aerosakkonemataceae, Aerosakkonematales ord. nov., Cyanobacteria) from benthic tropical and subtropical fresh waters, with the description of four new species.</title>
        <authorList>
            <person name="Moretto J.A."/>
            <person name="Berthold D.E."/>
            <person name="Lefler F.W."/>
            <person name="Huang I.-S."/>
            <person name="Laughinghouse H. IV."/>
        </authorList>
    </citation>
    <scope>NUCLEOTIDE SEQUENCE [LARGE SCALE GENOMIC DNA]</scope>
    <source>
        <strain evidence="2 3">BLCC-F46</strain>
    </source>
</reference>